<name>A0A8S0RE48_OLEEU</name>
<gene>
    <name evidence="5" type="ORF">OLEA9_A007730</name>
</gene>
<evidence type="ECO:0000259" key="4">
    <source>
        <dbReference type="PROSITE" id="PS50966"/>
    </source>
</evidence>
<dbReference type="EMBL" id="CACTIH010003609">
    <property type="protein sequence ID" value="CAA2977483.1"/>
    <property type="molecule type" value="Genomic_DNA"/>
</dbReference>
<accession>A0A8S0RE48</accession>
<organism evidence="5 6">
    <name type="scientific">Olea europaea subsp. europaea</name>
    <dbReference type="NCBI Taxonomy" id="158383"/>
    <lineage>
        <taxon>Eukaryota</taxon>
        <taxon>Viridiplantae</taxon>
        <taxon>Streptophyta</taxon>
        <taxon>Embryophyta</taxon>
        <taxon>Tracheophyta</taxon>
        <taxon>Spermatophyta</taxon>
        <taxon>Magnoliopsida</taxon>
        <taxon>eudicotyledons</taxon>
        <taxon>Gunneridae</taxon>
        <taxon>Pentapetalae</taxon>
        <taxon>asterids</taxon>
        <taxon>lamiids</taxon>
        <taxon>Lamiales</taxon>
        <taxon>Oleaceae</taxon>
        <taxon>Oleeae</taxon>
        <taxon>Olea</taxon>
    </lineage>
</organism>
<dbReference type="OrthoDB" id="1914915at2759"/>
<evidence type="ECO:0000313" key="6">
    <source>
        <dbReference type="Proteomes" id="UP000594638"/>
    </source>
</evidence>
<dbReference type="GO" id="GO:0008270">
    <property type="term" value="F:zinc ion binding"/>
    <property type="evidence" value="ECO:0007669"/>
    <property type="project" value="UniProtKB-UniRule"/>
</dbReference>
<feature type="domain" description="SWIM-type" evidence="4">
    <location>
        <begin position="67"/>
        <end position="103"/>
    </location>
</feature>
<sequence length="285" mass="33103">MVPCATRYKMERQFQSVYTIAKFKEFQEQFTEKVYCEVLSAHDSYLHTIYEVREDIISNDCTRTKIFEVLIRRDECEFECNCNLFGFIGIICKHAITVLIQNQVKLVPKKYILKRWRRDVNRPYVRVPISYDGWISTPDQVRYEQMCNAFTKLADMVAHDESWLKDIIEWIEYQTVESSTLKSRTEVSVGLDGATQCTSGAILDPKYSKSKGAPKKLCQKGHFETSSKKSKTSQKEPTKSTLLRRHKENDSTTFIDQDVHVQNTPHHSLPQVGTQESVVGYDFEV</sequence>
<comment type="function">
    <text evidence="2">Putative transcription activator involved in regulating light control of development.</text>
</comment>
<feature type="region of interest" description="Disordered" evidence="3">
    <location>
        <begin position="208"/>
        <end position="249"/>
    </location>
</feature>
<dbReference type="Pfam" id="PF04434">
    <property type="entry name" value="SWIM"/>
    <property type="match status" value="1"/>
</dbReference>
<comment type="subcellular location">
    <subcellularLocation>
        <location evidence="2">Nucleus</location>
    </subcellularLocation>
</comment>
<dbReference type="PANTHER" id="PTHR31669:SF283">
    <property type="entry name" value="PROTEIN FAR1-RELATED SEQUENCE"/>
    <property type="match status" value="1"/>
</dbReference>
<keyword evidence="6" id="KW-1185">Reference proteome</keyword>
<dbReference type="Proteomes" id="UP000594638">
    <property type="component" value="Unassembled WGS sequence"/>
</dbReference>
<reference evidence="5 6" key="1">
    <citation type="submission" date="2019-12" db="EMBL/GenBank/DDBJ databases">
        <authorList>
            <person name="Alioto T."/>
            <person name="Alioto T."/>
            <person name="Gomez Garrido J."/>
        </authorList>
    </citation>
    <scope>NUCLEOTIDE SEQUENCE [LARGE SCALE GENOMIC DNA]</scope>
</reference>
<dbReference type="PANTHER" id="PTHR31669">
    <property type="entry name" value="PROTEIN FAR1-RELATED SEQUENCE 10-RELATED"/>
    <property type="match status" value="1"/>
</dbReference>
<dbReference type="GO" id="GO:0005634">
    <property type="term" value="C:nucleus"/>
    <property type="evidence" value="ECO:0007669"/>
    <property type="project" value="UniProtKB-SubCell"/>
</dbReference>
<dbReference type="PROSITE" id="PS50966">
    <property type="entry name" value="ZF_SWIM"/>
    <property type="match status" value="1"/>
</dbReference>
<proteinExistence type="inferred from homology"/>
<feature type="compositionally biased region" description="Basic and acidic residues" evidence="3">
    <location>
        <begin position="221"/>
        <end position="238"/>
    </location>
</feature>
<comment type="similarity">
    <text evidence="2">Belongs to the FHY3/FAR1 family.</text>
</comment>
<dbReference type="InterPro" id="IPR007527">
    <property type="entry name" value="Znf_SWIM"/>
</dbReference>
<dbReference type="Gramene" id="OE9A007730T1">
    <property type="protein sequence ID" value="OE9A007730C1"/>
    <property type="gene ID" value="OE9A007730"/>
</dbReference>
<dbReference type="InterPro" id="IPR031052">
    <property type="entry name" value="FHY3/FAR1"/>
</dbReference>
<keyword evidence="2" id="KW-0862">Zinc</keyword>
<evidence type="ECO:0000313" key="5">
    <source>
        <dbReference type="EMBL" id="CAA2977483.1"/>
    </source>
</evidence>
<evidence type="ECO:0000256" key="2">
    <source>
        <dbReference type="RuleBase" id="RU367018"/>
    </source>
</evidence>
<feature type="compositionally biased region" description="Basic residues" evidence="3">
    <location>
        <begin position="208"/>
        <end position="219"/>
    </location>
</feature>
<dbReference type="AlphaFoldDB" id="A0A8S0RE48"/>
<dbReference type="GO" id="GO:0006355">
    <property type="term" value="P:regulation of DNA-templated transcription"/>
    <property type="evidence" value="ECO:0007669"/>
    <property type="project" value="UniProtKB-UniRule"/>
</dbReference>
<evidence type="ECO:0000256" key="1">
    <source>
        <dbReference type="PROSITE-ProRule" id="PRU00325"/>
    </source>
</evidence>
<comment type="caution">
    <text evidence="5">The sequence shown here is derived from an EMBL/GenBank/DDBJ whole genome shotgun (WGS) entry which is preliminary data.</text>
</comment>
<keyword evidence="2" id="KW-0539">Nucleus</keyword>
<protein>
    <recommendedName>
        <fullName evidence="2">Protein FAR1-RELATED SEQUENCE</fullName>
    </recommendedName>
</protein>
<evidence type="ECO:0000256" key="3">
    <source>
        <dbReference type="SAM" id="MobiDB-lite"/>
    </source>
</evidence>
<keyword evidence="2" id="KW-0479">Metal-binding</keyword>
<keyword evidence="1 2" id="KW-0863">Zinc-finger</keyword>